<dbReference type="EMBL" id="CALTRL010001814">
    <property type="protein sequence ID" value="CAH7673798.1"/>
    <property type="molecule type" value="Genomic_DNA"/>
</dbReference>
<name>A0AAV0AXT2_PHAPC</name>
<keyword evidence="1" id="KW-1133">Transmembrane helix</keyword>
<protein>
    <submittedName>
        <fullName evidence="3">HPP family protein</fullName>
    </submittedName>
</protein>
<dbReference type="PANTHER" id="PTHR33741">
    <property type="entry name" value="TRANSMEMBRANE PROTEIN DDB_G0269096-RELATED"/>
    <property type="match status" value="1"/>
</dbReference>
<gene>
    <name evidence="3" type="ORF">PPACK8108_LOCUS8697</name>
</gene>
<dbReference type="InterPro" id="IPR007065">
    <property type="entry name" value="HPP"/>
</dbReference>
<dbReference type="Pfam" id="PF04982">
    <property type="entry name" value="TM_HPP"/>
    <property type="match status" value="1"/>
</dbReference>
<keyword evidence="1" id="KW-0812">Transmembrane</keyword>
<keyword evidence="1" id="KW-0472">Membrane</keyword>
<evidence type="ECO:0000259" key="2">
    <source>
        <dbReference type="Pfam" id="PF04982"/>
    </source>
</evidence>
<reference evidence="3" key="1">
    <citation type="submission" date="2022-06" db="EMBL/GenBank/DDBJ databases">
        <authorList>
            <consortium name="SYNGENTA / RWTH Aachen University"/>
        </authorList>
    </citation>
    <scope>NUCLEOTIDE SEQUENCE</scope>
</reference>
<feature type="transmembrane region" description="Helical" evidence="1">
    <location>
        <begin position="111"/>
        <end position="130"/>
    </location>
</feature>
<dbReference type="PANTHER" id="PTHR33741:SF5">
    <property type="entry name" value="TRANSMEMBRANE PROTEIN DDB_G0269096-RELATED"/>
    <property type="match status" value="1"/>
</dbReference>
<evidence type="ECO:0000313" key="4">
    <source>
        <dbReference type="Proteomes" id="UP001153365"/>
    </source>
</evidence>
<evidence type="ECO:0000313" key="3">
    <source>
        <dbReference type="EMBL" id="CAH7673798.1"/>
    </source>
</evidence>
<feature type="domain" description="HPP transmembrane region" evidence="2">
    <location>
        <begin position="83"/>
        <end position="251"/>
    </location>
</feature>
<organism evidence="3 4">
    <name type="scientific">Phakopsora pachyrhizi</name>
    <name type="common">Asian soybean rust disease fungus</name>
    <dbReference type="NCBI Taxonomy" id="170000"/>
    <lineage>
        <taxon>Eukaryota</taxon>
        <taxon>Fungi</taxon>
        <taxon>Dikarya</taxon>
        <taxon>Basidiomycota</taxon>
        <taxon>Pucciniomycotina</taxon>
        <taxon>Pucciniomycetes</taxon>
        <taxon>Pucciniales</taxon>
        <taxon>Phakopsoraceae</taxon>
        <taxon>Phakopsora</taxon>
    </lineage>
</organism>
<feature type="transmembrane region" description="Helical" evidence="1">
    <location>
        <begin position="180"/>
        <end position="200"/>
    </location>
</feature>
<feature type="transmembrane region" description="Helical" evidence="1">
    <location>
        <begin position="81"/>
        <end position="104"/>
    </location>
</feature>
<dbReference type="InterPro" id="IPR058581">
    <property type="entry name" value="TM_HPP"/>
</dbReference>
<accession>A0AAV0AXT2</accession>
<sequence>MTDLTLPRDDSSPTLQGKEEKALILKRLYKSSKNFESKVLNYDIRPGLPYWVSRFLGYRSENESRPIWLLKWMDKFRVPNLLESCLCDFFASFTTILLICTVFSTTSLAKLPIPIVLAPAGAVVISIYGYPLAPVSSPRNVLLGQFWASLVSSIVTKILLDHNTMTVTVERGEMGRNLVWLAACLSLAITIVVQNITRSLHPPGGATAVLGSVSPGIVEIGFKYIGLVMAMVLIILGLALIIQNISRRRYPMYWLSPPKTEAPAKSYDPEKGLAKLKQIVSEMITFLEESDENSEIRSMLADILEKMK</sequence>
<dbReference type="Proteomes" id="UP001153365">
    <property type="component" value="Unassembled WGS sequence"/>
</dbReference>
<evidence type="ECO:0000256" key="1">
    <source>
        <dbReference type="SAM" id="Phobius"/>
    </source>
</evidence>
<comment type="caution">
    <text evidence="3">The sequence shown here is derived from an EMBL/GenBank/DDBJ whole genome shotgun (WGS) entry which is preliminary data.</text>
</comment>
<dbReference type="AlphaFoldDB" id="A0AAV0AXT2"/>
<proteinExistence type="predicted"/>
<keyword evidence="4" id="KW-1185">Reference proteome</keyword>
<feature type="transmembrane region" description="Helical" evidence="1">
    <location>
        <begin position="220"/>
        <end position="242"/>
    </location>
</feature>